<comment type="similarity">
    <text evidence="2 9">Belongs to the RecN family.</text>
</comment>
<keyword evidence="10" id="KW-0175">Coiled coil</keyword>
<dbReference type="InterPro" id="IPR003395">
    <property type="entry name" value="RecF/RecN/SMC_N"/>
</dbReference>
<dbReference type="Pfam" id="PF02463">
    <property type="entry name" value="SMC_N"/>
    <property type="match status" value="1"/>
</dbReference>
<evidence type="ECO:0000256" key="6">
    <source>
        <dbReference type="ARBA" id="ARBA00022840"/>
    </source>
</evidence>
<dbReference type="GO" id="GO:0006281">
    <property type="term" value="P:DNA repair"/>
    <property type="evidence" value="ECO:0007669"/>
    <property type="project" value="UniProtKB-KW"/>
</dbReference>
<dbReference type="FunFam" id="3.40.50.300:FF:000319">
    <property type="entry name" value="DNA repair protein RecN"/>
    <property type="match status" value="1"/>
</dbReference>
<dbReference type="RefSeq" id="WP_193003620.1">
    <property type="nucleotide sequence ID" value="NZ_CP040449.1"/>
</dbReference>
<dbReference type="EMBL" id="CP040449">
    <property type="protein sequence ID" value="QFI54106.1"/>
    <property type="molecule type" value="Genomic_DNA"/>
</dbReference>
<dbReference type="InterPro" id="IPR027417">
    <property type="entry name" value="P-loop_NTPase"/>
</dbReference>
<evidence type="ECO:0000256" key="3">
    <source>
        <dbReference type="ARBA" id="ARBA00021315"/>
    </source>
</evidence>
<name>A0A5J6WSJ0_9GAMM</name>
<proteinExistence type="inferred from homology"/>
<evidence type="ECO:0000313" key="12">
    <source>
        <dbReference type="EMBL" id="QFI54106.1"/>
    </source>
</evidence>
<evidence type="ECO:0000259" key="11">
    <source>
        <dbReference type="Pfam" id="PF02463"/>
    </source>
</evidence>
<keyword evidence="6" id="KW-0067">ATP-binding</keyword>
<dbReference type="AlphaFoldDB" id="A0A5J6WSJ0"/>
<comment type="function">
    <text evidence="1 9">May be involved in recombinational repair of damaged DNA.</text>
</comment>
<dbReference type="GO" id="GO:0006310">
    <property type="term" value="P:DNA recombination"/>
    <property type="evidence" value="ECO:0007669"/>
    <property type="project" value="InterPro"/>
</dbReference>
<dbReference type="NCBIfam" id="NF008121">
    <property type="entry name" value="PRK10869.1"/>
    <property type="match status" value="1"/>
</dbReference>
<dbReference type="CDD" id="cd03241">
    <property type="entry name" value="ABC_RecN"/>
    <property type="match status" value="2"/>
</dbReference>
<evidence type="ECO:0000256" key="5">
    <source>
        <dbReference type="ARBA" id="ARBA00022763"/>
    </source>
</evidence>
<sequence length="556" mass="61129">MLAQLTVTNFAIVKFLELDLQAGMTCITGETGAGKSIAIDALGLCLGERAEAAMVRPGCDKTEVSARFLLAGNPAARGWLTANELEGDESEECIVRRVVSAEGRSRSYINGVPVPLAQLKNLGQLLVNVHGQHAHQLLLRADYQLALLDGFAGHTLLLSEVREHYQQWRQLQNELARLRAEQLERESRRQLIEYQVQELDEFALQPDEFEEIEEEHQRLANGTELLQECGSCIDLLYENDDTTIAGLLQLAIDKAEALAGMDSRLTTVLEMLNEAQIRVEESHGELRGYLDSLELDPERFTELENRLSRAISLARKHHVKPAELALHHQSLTEELARIGSDEARLEGMESELSQAREAFLTAAEALSQSRRRHAEALACRVSESMRELAMPQGQFAIDVVADRGQHLSPLGIDRVEFQVTTNPGQPLQPLGKVASGGELSRISLALVVISARQMATPTLIFDEVDVGISGPTAAVVGRLLRQLGESTQVLVVTHLPQVAGNGHQHMVVSKHTDGHTTETQMQPITQGDRLHELARLLGGDHITDNTLANARELLAG</sequence>
<dbReference type="PANTHER" id="PTHR11059">
    <property type="entry name" value="DNA REPAIR PROTEIN RECN"/>
    <property type="match status" value="1"/>
</dbReference>
<keyword evidence="4" id="KW-0547">Nucleotide-binding</keyword>
<protein>
    <recommendedName>
        <fullName evidence="3 9">DNA repair protein RecN</fullName>
    </recommendedName>
    <alternativeName>
        <fullName evidence="8 9">Recombination protein N</fullName>
    </alternativeName>
</protein>
<organism evidence="12 13">
    <name type="scientific">Aeromonas simiae</name>
    <dbReference type="NCBI Taxonomy" id="218936"/>
    <lineage>
        <taxon>Bacteria</taxon>
        <taxon>Pseudomonadati</taxon>
        <taxon>Pseudomonadota</taxon>
        <taxon>Gammaproteobacteria</taxon>
        <taxon>Aeromonadales</taxon>
        <taxon>Aeromonadaceae</taxon>
        <taxon>Aeromonas</taxon>
    </lineage>
</organism>
<dbReference type="NCBIfam" id="TIGR00634">
    <property type="entry name" value="recN"/>
    <property type="match status" value="1"/>
</dbReference>
<dbReference type="FunFam" id="3.40.50.300:FF:000356">
    <property type="entry name" value="DNA repair protein RecN"/>
    <property type="match status" value="1"/>
</dbReference>
<feature type="coiled-coil region" evidence="10">
    <location>
        <begin position="161"/>
        <end position="193"/>
    </location>
</feature>
<dbReference type="SUPFAM" id="SSF52540">
    <property type="entry name" value="P-loop containing nucleoside triphosphate hydrolases"/>
    <property type="match status" value="2"/>
</dbReference>
<dbReference type="PIRSF" id="PIRSF003128">
    <property type="entry name" value="RecN"/>
    <property type="match status" value="1"/>
</dbReference>
<evidence type="ECO:0000256" key="4">
    <source>
        <dbReference type="ARBA" id="ARBA00022741"/>
    </source>
</evidence>
<evidence type="ECO:0000256" key="7">
    <source>
        <dbReference type="ARBA" id="ARBA00023204"/>
    </source>
</evidence>
<dbReference type="PANTHER" id="PTHR11059:SF0">
    <property type="entry name" value="DNA REPAIR PROTEIN RECN"/>
    <property type="match status" value="1"/>
</dbReference>
<feature type="domain" description="RecF/RecN/SMC N-terminal" evidence="11">
    <location>
        <begin position="2"/>
        <end position="516"/>
    </location>
</feature>
<dbReference type="GO" id="GO:0043590">
    <property type="term" value="C:bacterial nucleoid"/>
    <property type="evidence" value="ECO:0007669"/>
    <property type="project" value="TreeGrafter"/>
</dbReference>
<gene>
    <name evidence="12" type="primary">recN</name>
    <name evidence="12" type="ORF">FE240_04995</name>
</gene>
<reference evidence="12 13" key="1">
    <citation type="submission" date="2019-05" db="EMBL/GenBank/DDBJ databases">
        <title>OXA-830, a novel chromosomally encoded expanded-spectrum class D beta-lactamase in Aeromonas simiae.</title>
        <authorList>
            <person name="Zhou W."/>
            <person name="Chen Q."/>
        </authorList>
    </citation>
    <scope>NUCLEOTIDE SEQUENCE [LARGE SCALE GENOMIC DNA]</scope>
    <source>
        <strain evidence="12 13">A6</strain>
    </source>
</reference>
<keyword evidence="5 9" id="KW-0227">DNA damage</keyword>
<evidence type="ECO:0000256" key="10">
    <source>
        <dbReference type="SAM" id="Coils"/>
    </source>
</evidence>
<dbReference type="KEGG" id="asim:FE240_04995"/>
<dbReference type="InterPro" id="IPR004604">
    <property type="entry name" value="DNA_recomb/repair_RecN"/>
</dbReference>
<evidence type="ECO:0000256" key="8">
    <source>
        <dbReference type="ARBA" id="ARBA00033408"/>
    </source>
</evidence>
<accession>A0A5J6WSJ0</accession>
<evidence type="ECO:0000256" key="2">
    <source>
        <dbReference type="ARBA" id="ARBA00009441"/>
    </source>
</evidence>
<keyword evidence="13" id="KW-1185">Reference proteome</keyword>
<dbReference type="Gene3D" id="3.40.50.300">
    <property type="entry name" value="P-loop containing nucleotide triphosphate hydrolases"/>
    <property type="match status" value="2"/>
</dbReference>
<dbReference type="GO" id="GO:0005524">
    <property type="term" value="F:ATP binding"/>
    <property type="evidence" value="ECO:0007669"/>
    <property type="project" value="UniProtKB-KW"/>
</dbReference>
<dbReference type="Proteomes" id="UP000594034">
    <property type="component" value="Chromosome"/>
</dbReference>
<evidence type="ECO:0000256" key="1">
    <source>
        <dbReference type="ARBA" id="ARBA00003618"/>
    </source>
</evidence>
<dbReference type="GO" id="GO:0009432">
    <property type="term" value="P:SOS response"/>
    <property type="evidence" value="ECO:0007669"/>
    <property type="project" value="TreeGrafter"/>
</dbReference>
<evidence type="ECO:0000256" key="9">
    <source>
        <dbReference type="PIRNR" id="PIRNR003128"/>
    </source>
</evidence>
<evidence type="ECO:0000313" key="13">
    <source>
        <dbReference type="Proteomes" id="UP000594034"/>
    </source>
</evidence>
<keyword evidence="7 9" id="KW-0234">DNA repair</keyword>